<feature type="region of interest" description="Disordered" evidence="1">
    <location>
        <begin position="118"/>
        <end position="139"/>
    </location>
</feature>
<reference evidence="3" key="2">
    <citation type="submission" date="2024-07" db="EMBL/GenBank/DDBJ databases">
        <title>Streptomyces haneummycinica sp. nov., a new antibiotic-producing actinobacterium isolated from marine sediment.</title>
        <authorList>
            <person name="Uemura M."/>
            <person name="Hamada M."/>
            <person name="Hirano S."/>
            <person name="Kobayashi K."/>
            <person name="Ohshiro T."/>
            <person name="Kobayashi T."/>
            <person name="Terahara T."/>
        </authorList>
    </citation>
    <scope>NUCLEOTIDE SEQUENCE</scope>
    <source>
        <strain evidence="3">KM77-8</strain>
    </source>
</reference>
<protein>
    <recommendedName>
        <fullName evidence="2">Dyp-type peroxidase N-terminal domain-containing protein</fullName>
    </recommendedName>
</protein>
<organism evidence="3">
    <name type="scientific">Streptomyces haneummycinicus</name>
    <dbReference type="NCBI Taxonomy" id="3074435"/>
    <lineage>
        <taxon>Bacteria</taxon>
        <taxon>Bacillati</taxon>
        <taxon>Actinomycetota</taxon>
        <taxon>Actinomycetes</taxon>
        <taxon>Kitasatosporales</taxon>
        <taxon>Streptomycetaceae</taxon>
        <taxon>Streptomyces</taxon>
    </lineage>
</organism>
<accession>A0AAT9I044</accession>
<feature type="region of interest" description="Disordered" evidence="1">
    <location>
        <begin position="1"/>
        <end position="63"/>
    </location>
</feature>
<evidence type="ECO:0000256" key="1">
    <source>
        <dbReference type="SAM" id="MobiDB-lite"/>
    </source>
</evidence>
<sequence length="139" mass="14765">MPDQSISQVRTPNRPRRSKGTGPPPTASPDAGCSARPVPPGSSSGRPAGPWDMRRRPRVPPLASVGDSQVLFHVKHQPGITQPLHARGHLIAFDLAPGAGRKEAAALLRRWSDTARRLMAGEPSAQDDTGWPTTPAPPP</sequence>
<feature type="compositionally biased region" description="Polar residues" evidence="1">
    <location>
        <begin position="1"/>
        <end position="11"/>
    </location>
</feature>
<feature type="domain" description="Dyp-type peroxidase N-terminal" evidence="2">
    <location>
        <begin position="77"/>
        <end position="131"/>
    </location>
</feature>
<dbReference type="Pfam" id="PF04261">
    <property type="entry name" value="Dyp_perox_N"/>
    <property type="match status" value="1"/>
</dbReference>
<evidence type="ECO:0000313" key="3">
    <source>
        <dbReference type="EMBL" id="BFO22907.1"/>
    </source>
</evidence>
<dbReference type="InterPro" id="IPR048327">
    <property type="entry name" value="Dyp_perox_N"/>
</dbReference>
<dbReference type="EMBL" id="AP035768">
    <property type="protein sequence ID" value="BFO22907.1"/>
    <property type="molecule type" value="Genomic_DNA"/>
</dbReference>
<feature type="compositionally biased region" description="Low complexity" evidence="1">
    <location>
        <begin position="41"/>
        <end position="50"/>
    </location>
</feature>
<name>A0AAT9I044_9ACTN</name>
<reference evidence="3" key="1">
    <citation type="submission" date="2024-06" db="EMBL/GenBank/DDBJ databases">
        <authorList>
            <consortium name="consrtm"/>
            <person name="Uemura M."/>
            <person name="Terahara T."/>
        </authorList>
    </citation>
    <scope>NUCLEOTIDE SEQUENCE</scope>
    <source>
        <strain evidence="3">KM77-8</strain>
    </source>
</reference>
<dbReference type="AlphaFoldDB" id="A0AAT9I044"/>
<gene>
    <name evidence="3" type="ORF">SHKM778_92950</name>
</gene>
<proteinExistence type="predicted"/>
<evidence type="ECO:0000259" key="2">
    <source>
        <dbReference type="Pfam" id="PF04261"/>
    </source>
</evidence>